<sequence>MFNNKIFILLPDGIGLRNFAYSSFYEIGKNQDFDAVFWNNTPFPLTDLGFQEIKIENAKPNPLTDIYKNIKIQAELNLNIKKTKDKVYNTYRFPFSYSTLKIAAKSILIQVLTGFYDTDKGLGKIREKMNRYERKTLFYKQSLETLQKEKPSLVFCTNQRPLIAIAPLLAAQDLGIPTATFIFSWDNLPKATMVVETDYYFVWSTYMKKELQFYYPNIKSEAIFITGTPQFEVHFEKNKILSRELFCEQNKLDINRKYICFSGDDSITSPDDPQYLEDLANAISILNEKGKNLGIIFRRCPVDFSNRYDSIIKEYSDVIVSIDPLWKPLTSSWNAILPTSADNQLLSNLAEHCEMVLNVGSSMVFDFISHNKPCCYFRYNQKYQVNKKWDIFKCYRFVHFRSMPNEASIVWLNNANEIASKIEKTLEDSNATVKHAKDWFKVINQDPPEEASKRIWDSIKTIIS</sequence>
<evidence type="ECO:0000313" key="1">
    <source>
        <dbReference type="EMBL" id="XDU98545.1"/>
    </source>
</evidence>
<accession>A0AB39W9F1</accession>
<name>A0AB39W9F1_9FLAO</name>
<dbReference type="AlphaFoldDB" id="A0AB39W9F1"/>
<organism evidence="1">
    <name type="scientific">Flavobacterium sp. WC2416</name>
    <dbReference type="NCBI Taxonomy" id="3234141"/>
    <lineage>
        <taxon>Bacteria</taxon>
        <taxon>Pseudomonadati</taxon>
        <taxon>Bacteroidota</taxon>
        <taxon>Flavobacteriia</taxon>
        <taxon>Flavobacteriales</taxon>
        <taxon>Flavobacteriaceae</taxon>
        <taxon>Flavobacterium</taxon>
    </lineage>
</organism>
<proteinExistence type="predicted"/>
<dbReference type="SUPFAM" id="SSF53756">
    <property type="entry name" value="UDP-Glycosyltransferase/glycogen phosphorylase"/>
    <property type="match status" value="1"/>
</dbReference>
<dbReference type="EMBL" id="CP165626">
    <property type="protein sequence ID" value="XDU98545.1"/>
    <property type="molecule type" value="Genomic_DNA"/>
</dbReference>
<reference evidence="1" key="1">
    <citation type="submission" date="2024-07" db="EMBL/GenBank/DDBJ databases">
        <authorList>
            <person name="Biller S.J."/>
        </authorList>
    </citation>
    <scope>NUCLEOTIDE SEQUENCE</scope>
    <source>
        <strain evidence="1">WC2416</strain>
    </source>
</reference>
<dbReference type="RefSeq" id="WP_369769513.1">
    <property type="nucleotide sequence ID" value="NZ_CP165626.1"/>
</dbReference>
<gene>
    <name evidence="1" type="ORF">AB3G39_15470</name>
</gene>
<protein>
    <submittedName>
        <fullName evidence="1">UDP-glycosyltransferase</fullName>
    </submittedName>
</protein>